<dbReference type="SUPFAM" id="SSF57716">
    <property type="entry name" value="Glucocorticoid receptor-like (DNA-binding domain)"/>
    <property type="match status" value="1"/>
</dbReference>
<accession>G0WS01</accession>
<evidence type="ECO:0000256" key="1">
    <source>
        <dbReference type="ARBA" id="ARBA00022723"/>
    </source>
</evidence>
<evidence type="ECO:0000259" key="5">
    <source>
        <dbReference type="Pfam" id="PF05485"/>
    </source>
</evidence>
<evidence type="ECO:0000313" key="6">
    <source>
        <dbReference type="EMBL" id="ADK62393.1"/>
    </source>
</evidence>
<evidence type="ECO:0000256" key="4">
    <source>
        <dbReference type="ARBA" id="ARBA00023125"/>
    </source>
</evidence>
<dbReference type="EMBL" id="HM748961">
    <property type="protein sequence ID" value="ADK62393.1"/>
    <property type="molecule type" value="Genomic_DNA"/>
</dbReference>
<reference evidence="6" key="1">
    <citation type="journal article" date="2012" name="Int. J. Parasitol.">
        <title>CattleTickBase: An integrated Internet-based bioinformatics resource for Rhipicephalus (Boophilus) microplus.</title>
        <authorList>
            <person name="Bellgard M.I."/>
            <person name="Moolhuijzen P.M."/>
            <person name="Guerrero F.D."/>
            <person name="Schibeci D."/>
            <person name="Rodriguez-Valle M."/>
            <person name="Peterson D.G."/>
            <person name="Dowd S.E."/>
            <person name="Barrero R."/>
            <person name="Hunter A."/>
            <person name="Miller R.J."/>
            <person name="Lew-Tabor A.E."/>
        </authorList>
    </citation>
    <scope>NUCLEOTIDE SEQUENCE</scope>
</reference>
<evidence type="ECO:0000256" key="3">
    <source>
        <dbReference type="ARBA" id="ARBA00022833"/>
    </source>
</evidence>
<dbReference type="InterPro" id="IPR006612">
    <property type="entry name" value="THAP_Znf"/>
</dbReference>
<proteinExistence type="predicted"/>
<gene>
    <name evidence="6" type="ORF">E3G_000003</name>
</gene>
<evidence type="ECO:0000256" key="2">
    <source>
        <dbReference type="ARBA" id="ARBA00022771"/>
    </source>
</evidence>
<dbReference type="GO" id="GO:0003677">
    <property type="term" value="F:DNA binding"/>
    <property type="evidence" value="ECO:0007669"/>
    <property type="project" value="UniProtKB-KW"/>
</dbReference>
<keyword evidence="2" id="KW-0863">Zinc-finger</keyword>
<keyword evidence="1" id="KW-0479">Metal-binding</keyword>
<dbReference type="AlphaFoldDB" id="G0WS01"/>
<keyword evidence="3" id="KW-0862">Zinc</keyword>
<dbReference type="Pfam" id="PF05485">
    <property type="entry name" value="THAP"/>
    <property type="match status" value="1"/>
</dbReference>
<dbReference type="GO" id="GO:0008270">
    <property type="term" value="F:zinc ion binding"/>
    <property type="evidence" value="ECO:0007669"/>
    <property type="project" value="UniProtKB-KW"/>
</dbReference>
<name>G0WS01_RHIMP</name>
<keyword evidence="4" id="KW-0238">DNA-binding</keyword>
<protein>
    <recommendedName>
        <fullName evidence="5">THAP-type domain-containing protein</fullName>
    </recommendedName>
</protein>
<sequence>MAYRIHSRLSILTRFTCIRKFCDAKDSKDRKFHSQGQTSLRNRRKAVNAPKMTVTVNDQLLTREKSCRNLFAHTSLNRCRKLLRHSRLSSATSVVRTVGKQVQLVVLAAATASRTSALAVAQSDKQKSSSTFSSIEQCRLEIEVAVGLGCDKAAGVTGASNQQVQDAPAEKSQHVIITGDSILNRCTEAIKGRVIGDKRVAVGAFPGRKLEAVVRQASAKLKTTAVRRILVLISRGLNDVLNEDTAGLATTLAKGVDDMCTTSPQYLQGLEAKLEGSGLGFNLYFVKQGKLSEQALSALMYADDIVLMADNKEDLQSLVDICDKEGDSGCRSGYDSTKSATEKRHFSKPPVDEVGLQQWQRAIPRLDKELLRSCAVCDLHFQKENILKNYRSLQTEEKSSNVECKAISRRTFQGHVGEFKLLFEVVALGAYQMSRVWAVTFKNGDAVKEVLRAKNVNAKEHHCLVIDQPRGHSRNVCFEWGSTIPYQNYSIHTTRIKLCAFAITKTRRKTLSEHGIEAPIESRGKQRIPHEWKQDFIIKPLPRNMHPQFHEHRRRARAKVNNYSGTEAAFFVDAAVPVKNKYTASVIHCVEQIQEHPTEIFADYIGPIAHQLLTQLSFSRSEDQWKQLIWIPCHCGVRGIQLAQASARELLFRTSDPGISHLPLVYAYGPVPNIHRYSRSYLLFRPRYLRFSKESQVAWRGLQTLSYPNPYVLSKIDPDTYAPQCRFCVTEAVTLYHMCFEKLCAIILNYRVKPFTAYYQVFESFLFLSTRTAYRVYPFVFDHAHPARFPSIEYYRH</sequence>
<organism evidence="6">
    <name type="scientific">Rhipicephalus microplus</name>
    <name type="common">Cattle tick</name>
    <name type="synonym">Boophilus microplus</name>
    <dbReference type="NCBI Taxonomy" id="6941"/>
    <lineage>
        <taxon>Eukaryota</taxon>
        <taxon>Metazoa</taxon>
        <taxon>Ecdysozoa</taxon>
        <taxon>Arthropoda</taxon>
        <taxon>Chelicerata</taxon>
        <taxon>Arachnida</taxon>
        <taxon>Acari</taxon>
        <taxon>Parasitiformes</taxon>
        <taxon>Ixodida</taxon>
        <taxon>Ixodoidea</taxon>
        <taxon>Ixodidae</taxon>
        <taxon>Rhipicephalinae</taxon>
        <taxon>Rhipicephalus</taxon>
        <taxon>Boophilus</taxon>
    </lineage>
</organism>
<feature type="domain" description="THAP-type" evidence="5">
    <location>
        <begin position="329"/>
        <end position="392"/>
    </location>
</feature>